<keyword evidence="2" id="KW-0472">Membrane</keyword>
<evidence type="ECO:0000256" key="1">
    <source>
        <dbReference type="SAM" id="MobiDB-lite"/>
    </source>
</evidence>
<feature type="compositionally biased region" description="Polar residues" evidence="1">
    <location>
        <begin position="186"/>
        <end position="203"/>
    </location>
</feature>
<evidence type="ECO:0000313" key="5">
    <source>
        <dbReference type="Proteomes" id="UP000694545"/>
    </source>
</evidence>
<evidence type="ECO:0000313" key="4">
    <source>
        <dbReference type="Ensembl" id="ENSVKKP00000014417.1"/>
    </source>
</evidence>
<keyword evidence="5" id="KW-1185">Reference proteome</keyword>
<sequence length="417" mass="43206">MAVLRLALLTALWSVRLAGSLALRSQRLPGQDGTSGGEPGAHPLPAKTDSWLVVPPRWEWLAPGGSSHGAPQAPRRKRQARTALPAAPTGTVSSGKTAGPFSNAATASTTPLRTISQDVANKTDARLSTSKSAKLPPGPTPTSPLLSKKGGTKDNLASGLVVEETTAVPAETRDVPSTPWPWPDEFSTTSVPLLDDPSTSTADLSRGFAGAKRTPGSPHTAAAASSSSSSPPSSSSHTAAAASSSTTTTTTEEPWLEDLSTSSSMTLDDSSTSTAHQSHGEDTDRSVLGRKGNQGVAVPTAAARSTPAWVPPPGASPPGRSLVGQCLLAILLLALVAAIFIVASAVLATLLWRQKQAYRMNQRGHTEMVCISSLLAAEEAEEAARRGPQVKHVRMLGEPGSEVEMDNLTLNSFLPDH</sequence>
<feature type="region of interest" description="Disordered" evidence="1">
    <location>
        <begin position="62"/>
        <end position="317"/>
    </location>
</feature>
<evidence type="ECO:0008006" key="6">
    <source>
        <dbReference type="Google" id="ProtNLM"/>
    </source>
</evidence>
<reference evidence="4" key="2">
    <citation type="submission" date="2025-09" db="UniProtKB">
        <authorList>
            <consortium name="Ensembl"/>
        </authorList>
    </citation>
    <scope>IDENTIFICATION</scope>
</reference>
<accession>A0A8D2KZA2</accession>
<dbReference type="Ensembl" id="ENSVKKT00000014768.1">
    <property type="protein sequence ID" value="ENSVKKP00000014417.1"/>
    <property type="gene ID" value="ENSVKKG00000009922.1"/>
</dbReference>
<reference evidence="4" key="1">
    <citation type="submission" date="2025-08" db="UniProtKB">
        <authorList>
            <consortium name="Ensembl"/>
        </authorList>
    </citation>
    <scope>IDENTIFICATION</scope>
</reference>
<keyword evidence="3" id="KW-0732">Signal</keyword>
<dbReference type="CTD" id="6404"/>
<organism evidence="4 5">
    <name type="scientific">Varanus komodoensis</name>
    <name type="common">Komodo dragon</name>
    <dbReference type="NCBI Taxonomy" id="61221"/>
    <lineage>
        <taxon>Eukaryota</taxon>
        <taxon>Metazoa</taxon>
        <taxon>Chordata</taxon>
        <taxon>Craniata</taxon>
        <taxon>Vertebrata</taxon>
        <taxon>Euteleostomi</taxon>
        <taxon>Lepidosauria</taxon>
        <taxon>Squamata</taxon>
        <taxon>Bifurcata</taxon>
        <taxon>Unidentata</taxon>
        <taxon>Episquamata</taxon>
        <taxon>Toxicofera</taxon>
        <taxon>Anguimorpha</taxon>
        <taxon>Paleoanguimorpha</taxon>
        <taxon>Varanoidea</taxon>
        <taxon>Varanidae</taxon>
        <taxon>Varanus</taxon>
    </lineage>
</organism>
<dbReference type="AlphaFoldDB" id="A0A8D2KZA2"/>
<feature type="transmembrane region" description="Helical" evidence="2">
    <location>
        <begin position="327"/>
        <end position="352"/>
    </location>
</feature>
<dbReference type="OrthoDB" id="8927116at2759"/>
<name>A0A8D2KZA2_VARKO</name>
<keyword evidence="2" id="KW-1133">Transmembrane helix</keyword>
<proteinExistence type="predicted"/>
<dbReference type="Proteomes" id="UP000694545">
    <property type="component" value="Unplaced"/>
</dbReference>
<evidence type="ECO:0000256" key="2">
    <source>
        <dbReference type="SAM" id="Phobius"/>
    </source>
</evidence>
<dbReference type="InterPro" id="IPR026195">
    <property type="entry name" value="PSGL-1"/>
</dbReference>
<feature type="region of interest" description="Disordered" evidence="1">
    <location>
        <begin position="27"/>
        <end position="47"/>
    </location>
</feature>
<dbReference type="RefSeq" id="XP_044296892.1">
    <property type="nucleotide sequence ID" value="XM_044440957.1"/>
</dbReference>
<feature type="signal peptide" evidence="3">
    <location>
        <begin position="1"/>
        <end position="22"/>
    </location>
</feature>
<feature type="compositionally biased region" description="Polar residues" evidence="1">
    <location>
        <begin position="103"/>
        <end position="132"/>
    </location>
</feature>
<dbReference type="PANTHER" id="PTHR17384:SF7">
    <property type="entry name" value="P-SELECTIN GLYCOPROTEIN LIGAND 1"/>
    <property type="match status" value="1"/>
</dbReference>
<feature type="chain" id="PRO_5034022080" description="P-selectin glycoprotein ligand 1" evidence="3">
    <location>
        <begin position="23"/>
        <end position="417"/>
    </location>
</feature>
<feature type="compositionally biased region" description="Low complexity" evidence="1">
    <location>
        <begin position="258"/>
        <end position="274"/>
    </location>
</feature>
<keyword evidence="2" id="KW-0812">Transmembrane</keyword>
<feature type="compositionally biased region" description="Low complexity" evidence="1">
    <location>
        <begin position="217"/>
        <end position="251"/>
    </location>
</feature>
<dbReference type="PANTHER" id="PTHR17384">
    <property type="entry name" value="P-SELECTIN GLYCOPROTEIN LIGAND-1"/>
    <property type="match status" value="1"/>
</dbReference>
<protein>
    <recommendedName>
        <fullName evidence="6">P-selectin glycoprotein ligand 1</fullName>
    </recommendedName>
</protein>
<dbReference type="OMA" id="PRWEWLA"/>
<dbReference type="GO" id="GO:0005886">
    <property type="term" value="C:plasma membrane"/>
    <property type="evidence" value="ECO:0007669"/>
    <property type="project" value="TreeGrafter"/>
</dbReference>
<dbReference type="KEGG" id="vko:123028743"/>
<evidence type="ECO:0000256" key="3">
    <source>
        <dbReference type="SAM" id="SignalP"/>
    </source>
</evidence>
<dbReference type="GO" id="GO:0050901">
    <property type="term" value="P:leukocyte tethering or rolling"/>
    <property type="evidence" value="ECO:0007669"/>
    <property type="project" value="TreeGrafter"/>
</dbReference>
<gene>
    <name evidence="4" type="primary">SELPLG</name>
</gene>
<feature type="compositionally biased region" description="Basic and acidic residues" evidence="1">
    <location>
        <begin position="278"/>
        <end position="287"/>
    </location>
</feature>
<dbReference type="GeneID" id="123028743"/>